<dbReference type="GO" id="GO:0000160">
    <property type="term" value="P:phosphorelay signal transduction system"/>
    <property type="evidence" value="ECO:0007669"/>
    <property type="project" value="InterPro"/>
</dbReference>
<dbReference type="CDD" id="cd00077">
    <property type="entry name" value="HDc"/>
    <property type="match status" value="1"/>
</dbReference>
<keyword evidence="1" id="KW-0597">Phosphoprotein</keyword>
<evidence type="ECO:0000313" key="6">
    <source>
        <dbReference type="Proteomes" id="UP000283474"/>
    </source>
</evidence>
<dbReference type="SUPFAM" id="SSF109604">
    <property type="entry name" value="HD-domain/PDEase-like"/>
    <property type="match status" value="1"/>
</dbReference>
<protein>
    <submittedName>
        <fullName evidence="5">Two-component system response regulator</fullName>
    </submittedName>
</protein>
<name>A0A410GDW1_9BURK</name>
<proteinExistence type="predicted"/>
<dbReference type="PANTHER" id="PTHR45228">
    <property type="entry name" value="CYCLIC DI-GMP PHOSPHODIESTERASE TM_0186-RELATED"/>
    <property type="match status" value="1"/>
</dbReference>
<dbReference type="SMART" id="SM00448">
    <property type="entry name" value="REC"/>
    <property type="match status" value="1"/>
</dbReference>
<dbReference type="InterPro" id="IPR052020">
    <property type="entry name" value="Cyclic_di-GMP/3'3'-cGAMP_PDE"/>
</dbReference>
<dbReference type="InterPro" id="IPR001789">
    <property type="entry name" value="Sig_transdc_resp-reg_receiver"/>
</dbReference>
<feature type="domain" description="Response regulatory" evidence="3">
    <location>
        <begin position="5"/>
        <end position="120"/>
    </location>
</feature>
<dbReference type="PROSITE" id="PS51832">
    <property type="entry name" value="HD_GYP"/>
    <property type="match status" value="1"/>
</dbReference>
<organism evidence="5 6">
    <name type="scientific">Pollutimonas thiosulfatoxidans</name>
    <dbReference type="NCBI Taxonomy" id="2028345"/>
    <lineage>
        <taxon>Bacteria</taxon>
        <taxon>Pseudomonadati</taxon>
        <taxon>Pseudomonadota</taxon>
        <taxon>Betaproteobacteria</taxon>
        <taxon>Burkholderiales</taxon>
        <taxon>Alcaligenaceae</taxon>
        <taxon>Pollutimonas</taxon>
    </lineage>
</organism>
<feature type="coiled-coil region" evidence="2">
    <location>
        <begin position="125"/>
        <end position="167"/>
    </location>
</feature>
<dbReference type="PANTHER" id="PTHR45228:SF8">
    <property type="entry name" value="TWO-COMPONENT RESPONSE REGULATOR-RELATED"/>
    <property type="match status" value="1"/>
</dbReference>
<dbReference type="InterPro" id="IPR011006">
    <property type="entry name" value="CheY-like_superfamily"/>
</dbReference>
<sequence length="438" mass="48886">MTKATILLVDDEPAVISSLKRALRLKPYDIIAVQDGAAALRILASQTIDLIISDNRMPGMDGPTLLAEAQRGWPDTMRVLLTGQPDLGATIEAINNGRIYRYISKPWDERELCQAIDDALAYRQMKRDQQRLQQLTHERNTELQQTNATLEARVQERTAELARTAEQLTVAHARLHRSFVTATEVFSSVINQRLPANRQPNREVLALVTAFCRFKKAPPELTDDLSMAAALYNIGKLSWNDTLIAMPVEAMDREQRDHYERYPGLGESLLMALEPAGNAAVIIRHHQERWDGAGFPDGLSGPAIPLGSRILRLAVDYVEMQMGLVVRRPASSEDVQSGMQKLAGRIYDPALCERFIAMVQIMATQAEPHSYIVQEFSVLALEPGMVTGKDLHANSGTLLLKSGTVLTERLIEKLRDLQEIEASSYAVFVRRPDPEELS</sequence>
<dbReference type="InterPro" id="IPR037522">
    <property type="entry name" value="HD_GYP_dom"/>
</dbReference>
<feature type="domain" description="HD-GYP" evidence="4">
    <location>
        <begin position="175"/>
        <end position="371"/>
    </location>
</feature>
<dbReference type="CDD" id="cd17569">
    <property type="entry name" value="REC_HupR-like"/>
    <property type="match status" value="1"/>
</dbReference>
<dbReference type="Pfam" id="PF13487">
    <property type="entry name" value="HD_5"/>
    <property type="match status" value="1"/>
</dbReference>
<dbReference type="Pfam" id="PF00072">
    <property type="entry name" value="Response_reg"/>
    <property type="match status" value="1"/>
</dbReference>
<dbReference type="EMBL" id="CP022987">
    <property type="protein sequence ID" value="QAA94482.1"/>
    <property type="molecule type" value="Genomic_DNA"/>
</dbReference>
<dbReference type="InterPro" id="IPR003607">
    <property type="entry name" value="HD/PDEase_dom"/>
</dbReference>
<evidence type="ECO:0000256" key="1">
    <source>
        <dbReference type="PROSITE-ProRule" id="PRU00169"/>
    </source>
</evidence>
<evidence type="ECO:0000259" key="3">
    <source>
        <dbReference type="PROSITE" id="PS50110"/>
    </source>
</evidence>
<dbReference type="KEGG" id="pus:CKA81_12080"/>
<evidence type="ECO:0000313" key="5">
    <source>
        <dbReference type="EMBL" id="QAA94482.1"/>
    </source>
</evidence>
<dbReference type="Gene3D" id="3.40.50.2300">
    <property type="match status" value="1"/>
</dbReference>
<dbReference type="PROSITE" id="PS50110">
    <property type="entry name" value="RESPONSE_REGULATORY"/>
    <property type="match status" value="1"/>
</dbReference>
<keyword evidence="2" id="KW-0175">Coiled coil</keyword>
<dbReference type="GO" id="GO:0008081">
    <property type="term" value="F:phosphoric diester hydrolase activity"/>
    <property type="evidence" value="ECO:0007669"/>
    <property type="project" value="UniProtKB-ARBA"/>
</dbReference>
<dbReference type="RefSeq" id="WP_128355479.1">
    <property type="nucleotide sequence ID" value="NZ_CP022987.1"/>
</dbReference>
<dbReference type="Gene3D" id="1.10.3210.10">
    <property type="entry name" value="Hypothetical protein af1432"/>
    <property type="match status" value="1"/>
</dbReference>
<evidence type="ECO:0000259" key="4">
    <source>
        <dbReference type="PROSITE" id="PS51832"/>
    </source>
</evidence>
<reference evidence="5 6" key="1">
    <citation type="submission" date="2017-08" db="EMBL/GenBank/DDBJ databases">
        <authorList>
            <person name="Park S.-J."/>
            <person name="Kim H."/>
        </authorList>
    </citation>
    <scope>NUCLEOTIDE SEQUENCE [LARGE SCALE GENOMIC DNA]</scope>
    <source>
        <strain evidence="6">ye3</strain>
    </source>
</reference>
<dbReference type="AlphaFoldDB" id="A0A410GDW1"/>
<gene>
    <name evidence="5" type="ORF">CKA81_12080</name>
</gene>
<dbReference type="SUPFAM" id="SSF52172">
    <property type="entry name" value="CheY-like"/>
    <property type="match status" value="1"/>
</dbReference>
<dbReference type="Proteomes" id="UP000283474">
    <property type="component" value="Chromosome"/>
</dbReference>
<evidence type="ECO:0000256" key="2">
    <source>
        <dbReference type="SAM" id="Coils"/>
    </source>
</evidence>
<keyword evidence="6" id="KW-1185">Reference proteome</keyword>
<dbReference type="OrthoDB" id="9763857at2"/>
<accession>A0A410GDW1</accession>
<feature type="modified residue" description="4-aspartylphosphate" evidence="1">
    <location>
        <position position="54"/>
    </location>
</feature>